<dbReference type="Proteomes" id="UP000035704">
    <property type="component" value="Chromosome"/>
</dbReference>
<sequence length="434" mass="48624">MARSIKTILLLIIIFISASGIPLYADSSSLNFSLPFTGSNKDILSIDTSITMLSSSHPQLQVSLKVNEKLLPLQFNESHPVEVLLYLGEDVIKGIDTPDITIHHGEITNLEIDLPQNLLDIPNGDYTLKVQLHVENTQTPVITDILPITYYSDFTYAKALSSINRNQTALTLYFPDNNMDNLIPITRIIPYTTTPLRATIDELAKGPNPVLGLPDLSPVPSVQRLNLSRRIANVYLPSDLGIYGQYASSARIAVDSFVNSLTTINEVEGVQFYFDNRILTEGFHGMVMDEPIFPSKNFQLYVGYRSTTDRILLTPIDPFTEDHSIETIFNGLKYSGNPSLYNYTLQPTVPEEVVLLDYSISENLLRLKLSEAFVKMDDTRNLMIDAIVYTFTSLEGIDSVEFQVENLSSFESDLPENLILNEPLFATPYINPEI</sequence>
<gene>
    <name evidence="1" type="ORF">CACET_c32240</name>
</gene>
<dbReference type="Pfam" id="PF10646">
    <property type="entry name" value="Germane"/>
    <property type="match status" value="2"/>
</dbReference>
<dbReference type="SMART" id="SM00909">
    <property type="entry name" value="Germane"/>
    <property type="match status" value="2"/>
</dbReference>
<dbReference type="EMBL" id="CP009687">
    <property type="protein sequence ID" value="AKL96668.1"/>
    <property type="molecule type" value="Genomic_DNA"/>
</dbReference>
<evidence type="ECO:0000313" key="1">
    <source>
        <dbReference type="EMBL" id="AKL96668.1"/>
    </source>
</evidence>
<protein>
    <submittedName>
        <fullName evidence="1">Sporulation and spore germination</fullName>
    </submittedName>
</protein>
<keyword evidence="2" id="KW-1185">Reference proteome</keyword>
<name>A0A0D8IE32_9CLOT</name>
<dbReference type="KEGG" id="cace:CACET_c32240"/>
<reference evidence="1 2" key="1">
    <citation type="submission" date="2014-10" db="EMBL/GenBank/DDBJ databases">
        <title>Genome sequence of Clostridium aceticum DSM 1496.</title>
        <authorList>
            <person name="Poehlein A."/>
            <person name="Schiel-Bengelsdorf B."/>
            <person name="Gottschalk G."/>
            <person name="Duerre P."/>
            <person name="Daniel R."/>
        </authorList>
    </citation>
    <scope>NUCLEOTIDE SEQUENCE [LARGE SCALE GENOMIC DNA]</scope>
    <source>
        <strain evidence="1 2">DSM 1496</strain>
    </source>
</reference>
<dbReference type="STRING" id="84022.CACET_c32240"/>
<organism evidence="1 2">
    <name type="scientific">Clostridium aceticum</name>
    <dbReference type="NCBI Taxonomy" id="84022"/>
    <lineage>
        <taxon>Bacteria</taxon>
        <taxon>Bacillati</taxon>
        <taxon>Bacillota</taxon>
        <taxon>Clostridia</taxon>
        <taxon>Eubacteriales</taxon>
        <taxon>Clostridiaceae</taxon>
        <taxon>Clostridium</taxon>
    </lineage>
</organism>
<dbReference type="AlphaFoldDB" id="A0A0D8IE32"/>
<dbReference type="OrthoDB" id="1953838at2"/>
<proteinExistence type="predicted"/>
<dbReference type="RefSeq" id="WP_044824121.1">
    <property type="nucleotide sequence ID" value="NZ_CP009687.1"/>
</dbReference>
<evidence type="ECO:0000313" key="2">
    <source>
        <dbReference type="Proteomes" id="UP000035704"/>
    </source>
</evidence>
<dbReference type="InterPro" id="IPR019606">
    <property type="entry name" value="GerMN"/>
</dbReference>
<accession>A0A0D8IE32</accession>
<dbReference type="PATRIC" id="fig|84022.5.peg.3411"/>